<dbReference type="Gene3D" id="3.40.1170.60">
    <property type="match status" value="1"/>
</dbReference>
<feature type="binding site" evidence="16">
    <location>
        <position position="105"/>
    </location>
    <ligand>
        <name>Mg(2+)</name>
        <dbReference type="ChEBI" id="CHEBI:18420"/>
    </ligand>
</feature>
<dbReference type="CDD" id="cd03586">
    <property type="entry name" value="PolY_Pol_IV_kappa"/>
    <property type="match status" value="1"/>
</dbReference>
<evidence type="ECO:0000259" key="17">
    <source>
        <dbReference type="PROSITE" id="PS50173"/>
    </source>
</evidence>
<dbReference type="SUPFAM" id="SSF100879">
    <property type="entry name" value="Lesion bypass DNA polymerase (Y-family), little finger domain"/>
    <property type="match status" value="1"/>
</dbReference>
<evidence type="ECO:0000256" key="13">
    <source>
        <dbReference type="ARBA" id="ARBA00023125"/>
    </source>
</evidence>
<dbReference type="GO" id="GO:0006261">
    <property type="term" value="P:DNA-templated DNA replication"/>
    <property type="evidence" value="ECO:0007669"/>
    <property type="project" value="UniProtKB-UniRule"/>
</dbReference>
<feature type="active site" evidence="16">
    <location>
        <position position="106"/>
    </location>
</feature>
<evidence type="ECO:0000256" key="4">
    <source>
        <dbReference type="ARBA" id="ARBA00022457"/>
    </source>
</evidence>
<organism evidence="18 19">
    <name type="scientific">Anaeromyxobacter diazotrophicus</name>
    <dbReference type="NCBI Taxonomy" id="2590199"/>
    <lineage>
        <taxon>Bacteria</taxon>
        <taxon>Pseudomonadati</taxon>
        <taxon>Myxococcota</taxon>
        <taxon>Myxococcia</taxon>
        <taxon>Myxococcales</taxon>
        <taxon>Cystobacterineae</taxon>
        <taxon>Anaeromyxobacteraceae</taxon>
        <taxon>Anaeromyxobacter</taxon>
    </lineage>
</organism>
<dbReference type="InterPro" id="IPR001126">
    <property type="entry name" value="UmuC"/>
</dbReference>
<dbReference type="EC" id="2.7.7.7" evidence="16"/>
<keyword evidence="13 16" id="KW-0238">DNA-binding</keyword>
<comment type="catalytic activity">
    <reaction evidence="15 16">
        <text>DNA(n) + a 2'-deoxyribonucleoside 5'-triphosphate = DNA(n+1) + diphosphate</text>
        <dbReference type="Rhea" id="RHEA:22508"/>
        <dbReference type="Rhea" id="RHEA-COMP:17339"/>
        <dbReference type="Rhea" id="RHEA-COMP:17340"/>
        <dbReference type="ChEBI" id="CHEBI:33019"/>
        <dbReference type="ChEBI" id="CHEBI:61560"/>
        <dbReference type="ChEBI" id="CHEBI:173112"/>
        <dbReference type="EC" id="2.7.7.7"/>
    </reaction>
</comment>
<keyword evidence="14 16" id="KW-0234">DNA repair</keyword>
<keyword evidence="7 16" id="KW-0548">Nucleotidyltransferase</keyword>
<reference evidence="19" key="1">
    <citation type="journal article" date="2020" name="Appl. Environ. Microbiol.">
        <title>Diazotrophic Anaeromyxobacter Isolates from Soils.</title>
        <authorList>
            <person name="Masuda Y."/>
            <person name="Yamanaka H."/>
            <person name="Xu Z.X."/>
            <person name="Shiratori Y."/>
            <person name="Aono T."/>
            <person name="Amachi S."/>
            <person name="Senoo K."/>
            <person name="Itoh H."/>
        </authorList>
    </citation>
    <scope>NUCLEOTIDE SEQUENCE [LARGE SCALE GENOMIC DNA]</scope>
    <source>
        <strain evidence="19">R267</strain>
    </source>
</reference>
<keyword evidence="12 16" id="KW-0239">DNA-directed DNA polymerase</keyword>
<dbReference type="NCBIfam" id="NF002677">
    <property type="entry name" value="PRK02406.1"/>
    <property type="match status" value="1"/>
</dbReference>
<dbReference type="PROSITE" id="PS50173">
    <property type="entry name" value="UMUC"/>
    <property type="match status" value="1"/>
</dbReference>
<feature type="domain" description="UmuC" evidence="17">
    <location>
        <begin position="7"/>
        <end position="187"/>
    </location>
</feature>
<dbReference type="Pfam" id="PF00817">
    <property type="entry name" value="IMS"/>
    <property type="match status" value="1"/>
</dbReference>
<evidence type="ECO:0000256" key="10">
    <source>
        <dbReference type="ARBA" id="ARBA00022763"/>
    </source>
</evidence>
<dbReference type="FunFam" id="3.40.1170.60:FF:000001">
    <property type="entry name" value="DNA polymerase IV"/>
    <property type="match status" value="1"/>
</dbReference>
<dbReference type="GO" id="GO:0003887">
    <property type="term" value="F:DNA-directed DNA polymerase activity"/>
    <property type="evidence" value="ECO:0007669"/>
    <property type="project" value="UniProtKB-UniRule"/>
</dbReference>
<dbReference type="RefSeq" id="WP_176067368.1">
    <property type="nucleotide sequence ID" value="NZ_BJTG01000008.1"/>
</dbReference>
<gene>
    <name evidence="16 18" type="primary">dinB</name>
    <name evidence="18" type="ORF">AMYX_33730</name>
</gene>
<evidence type="ECO:0000256" key="6">
    <source>
        <dbReference type="ARBA" id="ARBA00022679"/>
    </source>
</evidence>
<dbReference type="PANTHER" id="PTHR11076:SF33">
    <property type="entry name" value="DNA POLYMERASE KAPPA"/>
    <property type="match status" value="1"/>
</dbReference>
<keyword evidence="8 16" id="KW-0235">DNA replication</keyword>
<evidence type="ECO:0000313" key="19">
    <source>
        <dbReference type="Proteomes" id="UP000503640"/>
    </source>
</evidence>
<dbReference type="InterPro" id="IPR024728">
    <property type="entry name" value="PolY_HhH_motif"/>
</dbReference>
<dbReference type="Pfam" id="PF11799">
    <property type="entry name" value="IMS_C"/>
    <property type="match status" value="1"/>
</dbReference>
<evidence type="ECO:0000256" key="1">
    <source>
        <dbReference type="ARBA" id="ARBA00004496"/>
    </source>
</evidence>
<dbReference type="InterPro" id="IPR050116">
    <property type="entry name" value="DNA_polymerase-Y"/>
</dbReference>
<evidence type="ECO:0000256" key="5">
    <source>
        <dbReference type="ARBA" id="ARBA00022490"/>
    </source>
</evidence>
<dbReference type="EMBL" id="BJTG01000008">
    <property type="protein sequence ID" value="GEJ58632.1"/>
    <property type="molecule type" value="Genomic_DNA"/>
</dbReference>
<sequence>MAGRRAILHLDLDAFYASVEQLDDPSLRGRPVVVAGPSARGVVCAASYEARRFGVRSAMPTPRARRLCPEGVFVPPRFPRYEELSGRVFAIYREYTPLVEPLSLDEAFLDVTASAALHGGGRAIAETLRRRVRAEVGLTVSAGVAEVKLAAKIASDLGKPDGLVEVPAGGTRAFLAPLPVSRLWGVGQVTGEALAKLGLHHVGQLAAAPEALVAGALGSGPARHLLALARGDDPREVVPDEPSRSVGSEETFEQDLAGRAALLPRLLAQAERTARRLREAGLRGRTVTLKVKYADFTLVTRRCTLAASTDDGAAVFAAAREQLERVELDRPVRLVGVSVSGFEERAEQLGLFEPRPAADAARRAAVNAAVDAVNRRFGPHAVRPATLADDDD</sequence>
<dbReference type="PANTHER" id="PTHR11076">
    <property type="entry name" value="DNA REPAIR POLYMERASE UMUC / TRANSFERASE FAMILY MEMBER"/>
    <property type="match status" value="1"/>
</dbReference>
<comment type="caution">
    <text evidence="18">The sequence shown here is derived from an EMBL/GenBank/DDBJ whole genome shotgun (WGS) entry which is preliminary data.</text>
</comment>
<dbReference type="AlphaFoldDB" id="A0A7I9VQD4"/>
<dbReference type="InterPro" id="IPR036775">
    <property type="entry name" value="DNA_pol_Y-fam_lit_finger_sf"/>
</dbReference>
<evidence type="ECO:0000313" key="18">
    <source>
        <dbReference type="EMBL" id="GEJ58632.1"/>
    </source>
</evidence>
<dbReference type="Proteomes" id="UP000503640">
    <property type="component" value="Unassembled WGS sequence"/>
</dbReference>
<evidence type="ECO:0000256" key="11">
    <source>
        <dbReference type="ARBA" id="ARBA00022842"/>
    </source>
</evidence>
<dbReference type="Pfam" id="PF11798">
    <property type="entry name" value="IMS_HHH"/>
    <property type="match status" value="1"/>
</dbReference>
<dbReference type="Gene3D" id="3.30.70.270">
    <property type="match status" value="1"/>
</dbReference>
<dbReference type="GO" id="GO:0042276">
    <property type="term" value="P:error-prone translesion synthesis"/>
    <property type="evidence" value="ECO:0007669"/>
    <property type="project" value="TreeGrafter"/>
</dbReference>
<dbReference type="GO" id="GO:0003684">
    <property type="term" value="F:damaged DNA binding"/>
    <property type="evidence" value="ECO:0007669"/>
    <property type="project" value="InterPro"/>
</dbReference>
<dbReference type="GO" id="GO:0009432">
    <property type="term" value="P:SOS response"/>
    <property type="evidence" value="ECO:0007669"/>
    <property type="project" value="TreeGrafter"/>
</dbReference>
<dbReference type="InterPro" id="IPR043128">
    <property type="entry name" value="Rev_trsase/Diguanyl_cyclase"/>
</dbReference>
<dbReference type="GO" id="GO:0005829">
    <property type="term" value="C:cytosol"/>
    <property type="evidence" value="ECO:0007669"/>
    <property type="project" value="TreeGrafter"/>
</dbReference>
<evidence type="ECO:0000256" key="14">
    <source>
        <dbReference type="ARBA" id="ARBA00023204"/>
    </source>
</evidence>
<comment type="cofactor">
    <cofactor evidence="16">
        <name>Mg(2+)</name>
        <dbReference type="ChEBI" id="CHEBI:18420"/>
    </cofactor>
    <text evidence="16">Binds 2 magnesium ions per subunit.</text>
</comment>
<dbReference type="SUPFAM" id="SSF56672">
    <property type="entry name" value="DNA/RNA polymerases"/>
    <property type="match status" value="1"/>
</dbReference>
<dbReference type="InterPro" id="IPR022880">
    <property type="entry name" value="DNApol_IV"/>
</dbReference>
<dbReference type="NCBIfam" id="NF002882">
    <property type="entry name" value="PRK03348.1"/>
    <property type="match status" value="1"/>
</dbReference>
<name>A0A7I9VQD4_9BACT</name>
<keyword evidence="11 16" id="KW-0460">Magnesium</keyword>
<comment type="subcellular location">
    <subcellularLocation>
        <location evidence="1 16">Cytoplasm</location>
    </subcellularLocation>
</comment>
<evidence type="ECO:0000256" key="15">
    <source>
        <dbReference type="ARBA" id="ARBA00049244"/>
    </source>
</evidence>
<dbReference type="Gene3D" id="3.30.1490.100">
    <property type="entry name" value="DNA polymerase, Y-family, little finger domain"/>
    <property type="match status" value="1"/>
</dbReference>
<dbReference type="FunFam" id="3.30.1490.100:FF:000004">
    <property type="entry name" value="DNA polymerase IV"/>
    <property type="match status" value="1"/>
</dbReference>
<protein>
    <recommendedName>
        <fullName evidence="16">DNA polymerase IV</fullName>
        <shortName evidence="16">Pol IV</shortName>
        <ecNumber evidence="16">2.7.7.7</ecNumber>
    </recommendedName>
</protein>
<proteinExistence type="inferred from homology"/>
<dbReference type="InterPro" id="IPR017961">
    <property type="entry name" value="DNA_pol_Y-fam_little_finger"/>
</dbReference>
<dbReference type="Gene3D" id="1.10.150.20">
    <property type="entry name" value="5' to 3' exonuclease, C-terminal subdomain"/>
    <property type="match status" value="1"/>
</dbReference>
<keyword evidence="5 16" id="KW-0963">Cytoplasm</keyword>
<evidence type="ECO:0000256" key="2">
    <source>
        <dbReference type="ARBA" id="ARBA00010945"/>
    </source>
</evidence>
<keyword evidence="10 16" id="KW-0227">DNA damage</keyword>
<keyword evidence="9 16" id="KW-0479">Metal-binding</keyword>
<evidence type="ECO:0000256" key="8">
    <source>
        <dbReference type="ARBA" id="ARBA00022705"/>
    </source>
</evidence>
<evidence type="ECO:0000256" key="3">
    <source>
        <dbReference type="ARBA" id="ARBA00011245"/>
    </source>
</evidence>
<comment type="subunit">
    <text evidence="3 16">Monomer.</text>
</comment>
<comment type="similarity">
    <text evidence="2 16">Belongs to the DNA polymerase type-Y family.</text>
</comment>
<accession>A0A7I9VQD4</accession>
<keyword evidence="4 16" id="KW-0515">Mutator protein</keyword>
<feature type="site" description="Substrate discrimination" evidence="16">
    <location>
        <position position="16"/>
    </location>
</feature>
<dbReference type="NCBIfam" id="NF003015">
    <property type="entry name" value="PRK03858.1"/>
    <property type="match status" value="1"/>
</dbReference>
<comment type="function">
    <text evidence="16">Poorly processive, error-prone DNA polymerase involved in untargeted mutagenesis. Copies undamaged DNA at stalled replication forks, which arise in vivo from mismatched or misaligned primer ends. These misaligned primers can be extended by PolIV. Exhibits no 3'-5' exonuclease (proofreading) activity. May be involved in translesional synthesis, in conjunction with the beta clamp from PolIII.</text>
</comment>
<dbReference type="GO" id="GO:0000287">
    <property type="term" value="F:magnesium ion binding"/>
    <property type="evidence" value="ECO:0007669"/>
    <property type="project" value="UniProtKB-UniRule"/>
</dbReference>
<dbReference type="InterPro" id="IPR043502">
    <property type="entry name" value="DNA/RNA_pol_sf"/>
</dbReference>
<keyword evidence="6 16" id="KW-0808">Transferase</keyword>
<evidence type="ECO:0000256" key="16">
    <source>
        <dbReference type="HAMAP-Rule" id="MF_01113"/>
    </source>
</evidence>
<dbReference type="GO" id="GO:0006281">
    <property type="term" value="P:DNA repair"/>
    <property type="evidence" value="ECO:0007669"/>
    <property type="project" value="UniProtKB-UniRule"/>
</dbReference>
<keyword evidence="19" id="KW-1185">Reference proteome</keyword>
<dbReference type="HAMAP" id="MF_01113">
    <property type="entry name" value="DNApol_IV"/>
    <property type="match status" value="1"/>
</dbReference>
<evidence type="ECO:0000256" key="9">
    <source>
        <dbReference type="ARBA" id="ARBA00022723"/>
    </source>
</evidence>
<evidence type="ECO:0000256" key="12">
    <source>
        <dbReference type="ARBA" id="ARBA00022932"/>
    </source>
</evidence>
<feature type="binding site" evidence="16">
    <location>
        <position position="11"/>
    </location>
    <ligand>
        <name>Mg(2+)</name>
        <dbReference type="ChEBI" id="CHEBI:18420"/>
    </ligand>
</feature>
<evidence type="ECO:0000256" key="7">
    <source>
        <dbReference type="ARBA" id="ARBA00022695"/>
    </source>
</evidence>